<keyword evidence="2" id="KW-1185">Reference proteome</keyword>
<dbReference type="STRING" id="633697.EubceDRAFT1_1469"/>
<dbReference type="Proteomes" id="UP000005753">
    <property type="component" value="Chromosome"/>
</dbReference>
<proteinExistence type="predicted"/>
<dbReference type="EMBL" id="CM001487">
    <property type="protein sequence ID" value="EIM57266.1"/>
    <property type="molecule type" value="Genomic_DNA"/>
</dbReference>
<dbReference type="eggNOG" id="ENOG5032ZVG">
    <property type="taxonomic scope" value="Bacteria"/>
</dbReference>
<evidence type="ECO:0000313" key="2">
    <source>
        <dbReference type="Proteomes" id="UP000005753"/>
    </source>
</evidence>
<accession>I5ATZ3</accession>
<sequence>MQDKPTNELNAQLKEKKIDEFDSYIKENCSYMADDKRAFYYYVTDVLKKKGIKLHDVYVSADVSESYGSKIVRMEKHTRNRDMIIRLCLAGHFSTDEMNRALKLYGFSELYSKNARDVILILMINDREFDIYEINEKLQSKGYEPLKSD</sequence>
<reference evidence="1 2" key="2">
    <citation type="submission" date="2012-02" db="EMBL/GenBank/DDBJ databases">
        <title>Improved High-Quality Draft sequence of Eubacterium cellulosolvens 6.</title>
        <authorList>
            <consortium name="US DOE Joint Genome Institute"/>
            <person name="Lucas S."/>
            <person name="Han J."/>
            <person name="Lapidus A."/>
            <person name="Cheng J.-F."/>
            <person name="Goodwin L."/>
            <person name="Pitluck S."/>
            <person name="Peters L."/>
            <person name="Mikhailova N."/>
            <person name="Gu W."/>
            <person name="Detter J.C."/>
            <person name="Han C."/>
            <person name="Tapia R."/>
            <person name="Land M."/>
            <person name="Hauser L."/>
            <person name="Kyrpides N."/>
            <person name="Ivanova N."/>
            <person name="Pagani I."/>
            <person name="Johnson E."/>
            <person name="Mukhopadhyay B."/>
            <person name="Anderson I."/>
            <person name="Woyke T."/>
        </authorList>
    </citation>
    <scope>NUCLEOTIDE SEQUENCE [LARGE SCALE GENOMIC DNA]</scope>
    <source>
        <strain evidence="1 2">6</strain>
    </source>
</reference>
<gene>
    <name evidence="1" type="ORF">EubceDRAFT1_1469</name>
</gene>
<protein>
    <submittedName>
        <fullName evidence="1">Uncharacterized protein</fullName>
    </submittedName>
</protein>
<evidence type="ECO:0000313" key="1">
    <source>
        <dbReference type="EMBL" id="EIM57266.1"/>
    </source>
</evidence>
<organism evidence="1 2">
    <name type="scientific">Eubacterium cellulosolvens (strain ATCC 43171 / JCM 9499 / 6)</name>
    <name type="common">Cillobacterium cellulosolvens</name>
    <dbReference type="NCBI Taxonomy" id="633697"/>
    <lineage>
        <taxon>Bacteria</taxon>
        <taxon>Bacillati</taxon>
        <taxon>Bacillota</taxon>
        <taxon>Clostridia</taxon>
        <taxon>Eubacteriales</taxon>
        <taxon>Eubacteriaceae</taxon>
        <taxon>Eubacterium</taxon>
    </lineage>
</organism>
<reference evidence="1 2" key="1">
    <citation type="submission" date="2010-08" db="EMBL/GenBank/DDBJ databases">
        <authorList>
            <consortium name="US DOE Joint Genome Institute (JGI-PGF)"/>
            <person name="Lucas S."/>
            <person name="Copeland A."/>
            <person name="Lapidus A."/>
            <person name="Cheng J.-F."/>
            <person name="Bruce D."/>
            <person name="Goodwin L."/>
            <person name="Pitluck S."/>
            <person name="Land M.L."/>
            <person name="Hauser L."/>
            <person name="Chang Y.-J."/>
            <person name="Anderson I.J."/>
            <person name="Johnson E."/>
            <person name="Mulhopadhyay B."/>
            <person name="Kyrpides N."/>
            <person name="Woyke T.J."/>
        </authorList>
    </citation>
    <scope>NUCLEOTIDE SEQUENCE [LARGE SCALE GENOMIC DNA]</scope>
    <source>
        <strain evidence="1 2">6</strain>
    </source>
</reference>
<dbReference type="AlphaFoldDB" id="I5ATZ3"/>
<dbReference type="HOGENOM" id="CLU_138399_0_0_9"/>
<name>I5ATZ3_EUBC6</name>